<evidence type="ECO:0000256" key="2">
    <source>
        <dbReference type="ARBA" id="ARBA00004787"/>
    </source>
</evidence>
<dbReference type="PANTHER" id="PTHR32125:SF4">
    <property type="entry name" value="2-C-METHYL-D-ERYTHRITOL 4-PHOSPHATE CYTIDYLYLTRANSFERASE, CHLOROPLASTIC"/>
    <property type="match status" value="1"/>
</dbReference>
<evidence type="ECO:0000313" key="8">
    <source>
        <dbReference type="EMBL" id="MDM8196101.1"/>
    </source>
</evidence>
<dbReference type="PROSITE" id="PS01295">
    <property type="entry name" value="ISPD"/>
    <property type="match status" value="1"/>
</dbReference>
<feature type="site" description="Positions MEP for the nucleophilic attack" evidence="7">
    <location>
        <position position="203"/>
    </location>
</feature>
<dbReference type="GO" id="GO:0050518">
    <property type="term" value="F:2-C-methyl-D-erythritol 4-phosphate cytidylyltransferase activity"/>
    <property type="evidence" value="ECO:0007669"/>
    <property type="project" value="UniProtKB-EC"/>
</dbReference>
<dbReference type="CDD" id="cd02516">
    <property type="entry name" value="CDP-ME_synthetase"/>
    <property type="match status" value="1"/>
</dbReference>
<reference evidence="8 9" key="2">
    <citation type="submission" date="2023-06" db="EMBL/GenBank/DDBJ databases">
        <authorList>
            <person name="Zeman M."/>
            <person name="Kubasova T."/>
            <person name="Jahodarova E."/>
            <person name="Nykrynova M."/>
            <person name="Rychlik I."/>
        </authorList>
    </citation>
    <scope>NUCLEOTIDE SEQUENCE [LARGE SCALE GENOMIC DNA]</scope>
    <source>
        <strain evidence="8 9">ET341</strain>
    </source>
</reference>
<organism evidence="8 9">
    <name type="scientific">Massilimicrobiota timonensis</name>
    <dbReference type="NCBI Taxonomy" id="1776392"/>
    <lineage>
        <taxon>Bacteria</taxon>
        <taxon>Bacillati</taxon>
        <taxon>Bacillota</taxon>
        <taxon>Erysipelotrichia</taxon>
        <taxon>Erysipelotrichales</taxon>
        <taxon>Erysipelotrichaceae</taxon>
        <taxon>Massilimicrobiota</taxon>
    </lineage>
</organism>
<comment type="pathway">
    <text evidence="2 7">Isoprenoid biosynthesis; isopentenyl diphosphate biosynthesis via DXP pathway; isopentenyl diphosphate from 1-deoxy-D-xylulose 5-phosphate: step 2/6.</text>
</comment>
<dbReference type="EC" id="2.7.7.60" evidence="7"/>
<comment type="caution">
    <text evidence="8">The sequence shown here is derived from an EMBL/GenBank/DDBJ whole genome shotgun (WGS) entry which is preliminary data.</text>
</comment>
<evidence type="ECO:0000256" key="7">
    <source>
        <dbReference type="HAMAP-Rule" id="MF_00108"/>
    </source>
</evidence>
<keyword evidence="9" id="KW-1185">Reference proteome</keyword>
<comment type="catalytic activity">
    <reaction evidence="1 7">
        <text>2-C-methyl-D-erythritol 4-phosphate + CTP + H(+) = 4-CDP-2-C-methyl-D-erythritol + diphosphate</text>
        <dbReference type="Rhea" id="RHEA:13429"/>
        <dbReference type="ChEBI" id="CHEBI:15378"/>
        <dbReference type="ChEBI" id="CHEBI:33019"/>
        <dbReference type="ChEBI" id="CHEBI:37563"/>
        <dbReference type="ChEBI" id="CHEBI:57823"/>
        <dbReference type="ChEBI" id="CHEBI:58262"/>
        <dbReference type="EC" id="2.7.7.60"/>
    </reaction>
</comment>
<dbReference type="Proteomes" id="UP001529275">
    <property type="component" value="Unassembled WGS sequence"/>
</dbReference>
<dbReference type="InterPro" id="IPR018294">
    <property type="entry name" value="ISPD_synthase_CS"/>
</dbReference>
<dbReference type="InterPro" id="IPR001228">
    <property type="entry name" value="IspD"/>
</dbReference>
<name>A0ABT7UIX5_9FIRM</name>
<gene>
    <name evidence="7 8" type="primary">ispD</name>
    <name evidence="8" type="ORF">QUV98_07220</name>
</gene>
<dbReference type="HAMAP" id="MF_00108">
    <property type="entry name" value="IspD"/>
    <property type="match status" value="1"/>
</dbReference>
<dbReference type="RefSeq" id="WP_289527789.1">
    <property type="nucleotide sequence ID" value="NZ_JAUDCK010000023.1"/>
</dbReference>
<comment type="similarity">
    <text evidence="3 7">Belongs to the IspD/TarI cytidylyltransferase family. IspD subfamily.</text>
</comment>
<dbReference type="InterPro" id="IPR034683">
    <property type="entry name" value="IspD/TarI"/>
</dbReference>
<protein>
    <recommendedName>
        <fullName evidence="7">2-C-methyl-D-erythritol 4-phosphate cytidylyltransferase</fullName>
        <ecNumber evidence="7">2.7.7.60</ecNumber>
    </recommendedName>
    <alternativeName>
        <fullName evidence="7">4-diphosphocytidyl-2C-methyl-D-erythritol synthase</fullName>
    </alternativeName>
    <alternativeName>
        <fullName evidence="7">MEP cytidylyltransferase</fullName>
        <shortName evidence="7">MCT</shortName>
    </alternativeName>
</protein>
<dbReference type="Pfam" id="PF01128">
    <property type="entry name" value="IspD"/>
    <property type="match status" value="1"/>
</dbReference>
<evidence type="ECO:0000256" key="6">
    <source>
        <dbReference type="ARBA" id="ARBA00023229"/>
    </source>
</evidence>
<keyword evidence="5 7" id="KW-0548">Nucleotidyltransferase</keyword>
<feature type="site" description="Transition state stabilizer" evidence="7">
    <location>
        <position position="21"/>
    </location>
</feature>
<evidence type="ECO:0000256" key="5">
    <source>
        <dbReference type="ARBA" id="ARBA00022695"/>
    </source>
</evidence>
<sequence length="211" mass="24518">MYSVIILCAGQGKRTGLNYNKMLYSFRGKTVYEMTLETFINDTRCQQIIVVTRPEERKEFQQLLSDERIEFVDGGKERQDSVFAGLQHVTYENVLIHDGARPYLKKQQIDDLLTCLKEHPACLLMVPCKDTIKRVIDGVVEETLNRQELMQAQTPQAFHTKLILDAYTKAIQQHYLATDDAQMVEHFTDEKVYFVLGDYENKKITTKEDLK</sequence>
<proteinExistence type="inferred from homology"/>
<evidence type="ECO:0000313" key="9">
    <source>
        <dbReference type="Proteomes" id="UP001529275"/>
    </source>
</evidence>
<feature type="site" description="Transition state stabilizer" evidence="7">
    <location>
        <position position="14"/>
    </location>
</feature>
<keyword evidence="4 7" id="KW-0808">Transferase</keyword>
<comment type="function">
    <text evidence="7">Catalyzes the formation of 4-diphosphocytidyl-2-C-methyl-D-erythritol from CTP and 2-C-methyl-D-erythritol 4-phosphate (MEP).</text>
</comment>
<dbReference type="InterPro" id="IPR050088">
    <property type="entry name" value="IspD/TarI_cytidylyltransf_bact"/>
</dbReference>
<evidence type="ECO:0000256" key="4">
    <source>
        <dbReference type="ARBA" id="ARBA00022679"/>
    </source>
</evidence>
<dbReference type="SUPFAM" id="SSF53448">
    <property type="entry name" value="Nucleotide-diphospho-sugar transferases"/>
    <property type="match status" value="1"/>
</dbReference>
<reference evidence="9" key="1">
    <citation type="submission" date="2023-06" db="EMBL/GenBank/DDBJ databases">
        <title>Identification and characterization of horizontal gene transfer across gut microbiota members of farm animals based on homology search.</title>
        <authorList>
            <person name="Zeman M."/>
            <person name="Kubasova T."/>
            <person name="Jahodarova E."/>
            <person name="Nykrynova M."/>
            <person name="Rychlik I."/>
        </authorList>
    </citation>
    <scope>NUCLEOTIDE SEQUENCE [LARGE SCALE GENOMIC DNA]</scope>
    <source>
        <strain evidence="9">ET341</strain>
    </source>
</reference>
<evidence type="ECO:0000256" key="1">
    <source>
        <dbReference type="ARBA" id="ARBA00001282"/>
    </source>
</evidence>
<accession>A0ABT7UIX5</accession>
<keyword evidence="6 7" id="KW-0414">Isoprene biosynthesis</keyword>
<dbReference type="PANTHER" id="PTHR32125">
    <property type="entry name" value="2-C-METHYL-D-ERYTHRITOL 4-PHOSPHATE CYTIDYLYLTRANSFERASE, CHLOROPLASTIC"/>
    <property type="match status" value="1"/>
</dbReference>
<dbReference type="InterPro" id="IPR029044">
    <property type="entry name" value="Nucleotide-diphossugar_trans"/>
</dbReference>
<evidence type="ECO:0000256" key="3">
    <source>
        <dbReference type="ARBA" id="ARBA00009789"/>
    </source>
</evidence>
<dbReference type="Gene3D" id="3.90.550.10">
    <property type="entry name" value="Spore Coat Polysaccharide Biosynthesis Protein SpsA, Chain A"/>
    <property type="match status" value="1"/>
</dbReference>
<feature type="site" description="Positions MEP for the nucleophilic attack" evidence="7">
    <location>
        <position position="146"/>
    </location>
</feature>
<dbReference type="NCBIfam" id="TIGR00453">
    <property type="entry name" value="ispD"/>
    <property type="match status" value="1"/>
</dbReference>
<dbReference type="EMBL" id="JAUDCK010000023">
    <property type="protein sequence ID" value="MDM8196101.1"/>
    <property type="molecule type" value="Genomic_DNA"/>
</dbReference>